<dbReference type="Proteomes" id="UP000823941">
    <property type="component" value="Chromosome 15"/>
</dbReference>
<evidence type="ECO:0000256" key="1">
    <source>
        <dbReference type="SAM" id="MobiDB-lite"/>
    </source>
</evidence>
<dbReference type="PANTHER" id="PTHR33198:SF21">
    <property type="entry name" value="RETROTRANSPOSON GAG DOMAIN-CONTAINING PROTEIN"/>
    <property type="match status" value="1"/>
</dbReference>
<dbReference type="Gene3D" id="4.10.60.10">
    <property type="entry name" value="Zinc finger, CCHC-type"/>
    <property type="match status" value="1"/>
</dbReference>
<dbReference type="EMBL" id="JAHIBW010000015">
    <property type="protein sequence ID" value="KAG7304566.1"/>
    <property type="molecule type" value="Genomic_DNA"/>
</dbReference>
<organism evidence="2 3">
    <name type="scientific">Plutella xylostella</name>
    <name type="common">Diamondback moth</name>
    <name type="synonym">Plutella maculipennis</name>
    <dbReference type="NCBI Taxonomy" id="51655"/>
    <lineage>
        <taxon>Eukaryota</taxon>
        <taxon>Metazoa</taxon>
        <taxon>Ecdysozoa</taxon>
        <taxon>Arthropoda</taxon>
        <taxon>Hexapoda</taxon>
        <taxon>Insecta</taxon>
        <taxon>Pterygota</taxon>
        <taxon>Neoptera</taxon>
        <taxon>Endopterygota</taxon>
        <taxon>Lepidoptera</taxon>
        <taxon>Glossata</taxon>
        <taxon>Ditrysia</taxon>
        <taxon>Yponomeutoidea</taxon>
        <taxon>Plutellidae</taxon>
        <taxon>Plutella</taxon>
    </lineage>
</organism>
<keyword evidence="3" id="KW-1185">Reference proteome</keyword>
<gene>
    <name evidence="2" type="ORF">JYU34_011517</name>
</gene>
<dbReference type="PANTHER" id="PTHR33198">
    <property type="entry name" value="ANK_REP_REGION DOMAIN-CONTAINING PROTEIN-RELATED"/>
    <property type="match status" value="1"/>
</dbReference>
<feature type="region of interest" description="Disordered" evidence="1">
    <location>
        <begin position="207"/>
        <end position="226"/>
    </location>
</feature>
<name>A0ABQ7QH88_PLUXY</name>
<comment type="caution">
    <text evidence="2">The sequence shown here is derived from an EMBL/GenBank/DDBJ whole genome shotgun (WGS) entry which is preliminary data.</text>
</comment>
<sequence>MAQLPTLEPFDCEGDPASVGQRWEKWKRAFELFSTASNVDNAEKKRATLLHSGGLTLQEVYFNLPGAHVECSDENSSIDVFKVAIQKLDEYFSPKQSNVYERHLFRLLKQEQGEKFEKFLIRLRHQSKKCNFAKEEDNLIDQITEKCSSTELRKKILTIGDAATLDKIITEANAIEAVDRQLNNFNPRDNSDQFVNKIGTNNNKGSQCTRCGSNRHNSDSSTCPARSKQCNKCKYIGHFQSQCRTRADKRKLDFDRNKNVKKPKYYKKPGKWNTKRENRLYIPY</sequence>
<protein>
    <submittedName>
        <fullName evidence="2">Uncharacterized protein</fullName>
    </submittedName>
</protein>
<accession>A0ABQ7QH88</accession>
<evidence type="ECO:0000313" key="3">
    <source>
        <dbReference type="Proteomes" id="UP000823941"/>
    </source>
</evidence>
<evidence type="ECO:0000313" key="2">
    <source>
        <dbReference type="EMBL" id="KAG7304566.1"/>
    </source>
</evidence>
<reference evidence="2 3" key="1">
    <citation type="submission" date="2021-06" db="EMBL/GenBank/DDBJ databases">
        <title>A haploid diamondback moth (Plutella xylostella L.) genome assembly resolves 31 chromosomes and identifies a diamide resistance mutation.</title>
        <authorList>
            <person name="Ward C.M."/>
            <person name="Perry K.D."/>
            <person name="Baker G."/>
            <person name="Powis K."/>
            <person name="Heckel D.G."/>
            <person name="Baxter S.W."/>
        </authorList>
    </citation>
    <scope>NUCLEOTIDE SEQUENCE [LARGE SCALE GENOMIC DNA]</scope>
    <source>
        <strain evidence="2 3">LV</strain>
        <tissue evidence="2">Single pupa</tissue>
    </source>
</reference>
<proteinExistence type="predicted"/>